<protein>
    <submittedName>
        <fullName evidence="2">Uncharacterized protein</fullName>
    </submittedName>
</protein>
<sequence length="153" mass="17125">MPTYNVKSSFYKKDRTTPWDLLLWTAEGYGPYRTVCELAHSIANSKGAVPSNYKLAGVVQGKPFSFQKYSYTLDGINKGYVHQVFEEAGLNMSSAVFDELKLEMELSKVQKIQIQIKPIAEPEPEPEPNPDDSDDSDDSDNSDDGESIFDLFG</sequence>
<reference evidence="2" key="1">
    <citation type="journal article" date="2019" name="MBio">
        <title>Virus Genomes from Deep Sea Sediments Expand the Ocean Megavirome and Support Independent Origins of Viral Gigantism.</title>
        <authorList>
            <person name="Backstrom D."/>
            <person name="Yutin N."/>
            <person name="Jorgensen S.L."/>
            <person name="Dharamshi J."/>
            <person name="Homa F."/>
            <person name="Zaremba-Niedwiedzka K."/>
            <person name="Spang A."/>
            <person name="Wolf Y.I."/>
            <person name="Koonin E.V."/>
            <person name="Ettema T.J."/>
        </authorList>
    </citation>
    <scope>NUCLEOTIDE SEQUENCE</scope>
</reference>
<dbReference type="EMBL" id="MK500355">
    <property type="protein sequence ID" value="QBK87514.1"/>
    <property type="molecule type" value="Genomic_DNA"/>
</dbReference>
<feature type="region of interest" description="Disordered" evidence="1">
    <location>
        <begin position="117"/>
        <end position="153"/>
    </location>
</feature>
<feature type="compositionally biased region" description="Acidic residues" evidence="1">
    <location>
        <begin position="122"/>
        <end position="147"/>
    </location>
</feature>
<evidence type="ECO:0000256" key="1">
    <source>
        <dbReference type="SAM" id="MobiDB-lite"/>
    </source>
</evidence>
<proteinExistence type="predicted"/>
<gene>
    <name evidence="2" type="ORF">LCMAC201_04240</name>
</gene>
<evidence type="ECO:0000313" key="2">
    <source>
        <dbReference type="EMBL" id="QBK87514.1"/>
    </source>
</evidence>
<accession>A0A481YY90</accession>
<name>A0A481YY90_9VIRU</name>
<organism evidence="2">
    <name type="scientific">Marseillevirus LCMAC201</name>
    <dbReference type="NCBI Taxonomy" id="2506605"/>
    <lineage>
        <taxon>Viruses</taxon>
        <taxon>Varidnaviria</taxon>
        <taxon>Bamfordvirae</taxon>
        <taxon>Nucleocytoviricota</taxon>
        <taxon>Megaviricetes</taxon>
        <taxon>Pimascovirales</taxon>
        <taxon>Pimascovirales incertae sedis</taxon>
        <taxon>Marseilleviridae</taxon>
    </lineage>
</organism>